<reference evidence="2" key="1">
    <citation type="submission" date="2020-02" db="EMBL/GenBank/DDBJ databases">
        <authorList>
            <person name="Meier V. D."/>
        </authorList>
    </citation>
    <scope>NUCLEOTIDE SEQUENCE</scope>
    <source>
        <strain evidence="2">AVDCRST_MAG54</strain>
    </source>
</reference>
<evidence type="ECO:0000256" key="1">
    <source>
        <dbReference type="SAM" id="MobiDB-lite"/>
    </source>
</evidence>
<feature type="non-terminal residue" evidence="2">
    <location>
        <position position="353"/>
    </location>
</feature>
<dbReference type="AlphaFoldDB" id="A0A6J4H5M7"/>
<feature type="compositionally biased region" description="Basic residues" evidence="1">
    <location>
        <begin position="190"/>
        <end position="201"/>
    </location>
</feature>
<dbReference type="EMBL" id="CADCTH010000039">
    <property type="protein sequence ID" value="CAA9214716.1"/>
    <property type="molecule type" value="Genomic_DNA"/>
</dbReference>
<gene>
    <name evidence="2" type="ORF">AVDCRST_MAG54-278</name>
</gene>
<feature type="compositionally biased region" description="Basic residues" evidence="1">
    <location>
        <begin position="142"/>
        <end position="152"/>
    </location>
</feature>
<sequence>DRHHEGARVPGHGEGRARGAPDPHRRPGRRGHQDHAGADLHLRRAHRRGAAAGARGPPARPRERRRGPRDRRGRHVGAGRGPGRGQRRHPRRDVRQLPGGPHLAVRRRARRVPLHRPEGRQHGGVLPRQRRRLQPRADPRGPRRRGRGLRLRHALDGAHRLRERGHPGRWIRGDLRAGRGGALGDARREAARRRARHHRRGPGQPGRAVPALRRRRGHRPGVGERGPADHRHDRRRRGLHRGGARQPGDVRGRALRHARRRDAVQRRLPRGVRPDGDHAAGRVGPGHGRQEDRHRPLPRRAPAHGSAHAPAGQRQDRPHADDHPPDGHRRRRGGLRHDGPQARRDHQAADQLL</sequence>
<feature type="region of interest" description="Disordered" evidence="1">
    <location>
        <begin position="172"/>
        <end position="353"/>
    </location>
</feature>
<feature type="compositionally biased region" description="Basic and acidic residues" evidence="1">
    <location>
        <begin position="335"/>
        <end position="353"/>
    </location>
</feature>
<feature type="compositionally biased region" description="Basic and acidic residues" evidence="1">
    <location>
        <begin position="314"/>
        <end position="327"/>
    </location>
</feature>
<feature type="compositionally biased region" description="Basic residues" evidence="1">
    <location>
        <begin position="104"/>
        <end position="114"/>
    </location>
</feature>
<proteinExistence type="predicted"/>
<evidence type="ECO:0000313" key="2">
    <source>
        <dbReference type="EMBL" id="CAA9214716.1"/>
    </source>
</evidence>
<feature type="compositionally biased region" description="Basic residues" evidence="1">
    <location>
        <begin position="232"/>
        <end position="243"/>
    </location>
</feature>
<feature type="compositionally biased region" description="Low complexity" evidence="1">
    <location>
        <begin position="303"/>
        <end position="312"/>
    </location>
</feature>
<feature type="non-terminal residue" evidence="2">
    <location>
        <position position="1"/>
    </location>
</feature>
<feature type="compositionally biased region" description="Basic residues" evidence="1">
    <location>
        <begin position="62"/>
        <end position="77"/>
    </location>
</feature>
<accession>A0A6J4H5M7</accession>
<organism evidence="2">
    <name type="scientific">uncultured Actinomycetospora sp</name>
    <dbReference type="NCBI Taxonomy" id="1135996"/>
    <lineage>
        <taxon>Bacteria</taxon>
        <taxon>Bacillati</taxon>
        <taxon>Actinomycetota</taxon>
        <taxon>Actinomycetes</taxon>
        <taxon>Pseudonocardiales</taxon>
        <taxon>Pseudonocardiaceae</taxon>
        <taxon>Actinomycetospora</taxon>
        <taxon>environmental samples</taxon>
    </lineage>
</organism>
<feature type="region of interest" description="Disordered" evidence="1">
    <location>
        <begin position="1"/>
        <end position="157"/>
    </location>
</feature>
<protein>
    <submittedName>
        <fullName evidence="2">Threonine dehydrogenase and related Zn-dependent dehydrogenases</fullName>
    </submittedName>
</protein>
<name>A0A6J4H5M7_9PSEU</name>
<feature type="compositionally biased region" description="Basic and acidic residues" evidence="1">
    <location>
        <begin position="1"/>
        <end position="42"/>
    </location>
</feature>